<dbReference type="Gene3D" id="2.70.98.70">
    <property type="match status" value="1"/>
</dbReference>
<dbReference type="InterPro" id="IPR031680">
    <property type="entry name" value="Hepar_II_III_N"/>
</dbReference>
<feature type="domain" description="Heparin-sulfate lyase N-terminal" evidence="6">
    <location>
        <begin position="19"/>
        <end position="231"/>
    </location>
</feature>
<keyword evidence="3" id="KW-0574">Periplasm</keyword>
<evidence type="ECO:0000313" key="7">
    <source>
        <dbReference type="EMBL" id="RST89169.1"/>
    </source>
</evidence>
<dbReference type="EMBL" id="PXZH01000002">
    <property type="protein sequence ID" value="RST89169.1"/>
    <property type="molecule type" value="Genomic_DNA"/>
</dbReference>
<evidence type="ECO:0000313" key="8">
    <source>
        <dbReference type="Proteomes" id="UP000277864"/>
    </source>
</evidence>
<dbReference type="RefSeq" id="WP_125943102.1">
    <property type="nucleotide sequence ID" value="NZ_PXZH01000002.1"/>
</dbReference>
<evidence type="ECO:0000256" key="3">
    <source>
        <dbReference type="ARBA" id="ARBA00022764"/>
    </source>
</evidence>
<dbReference type="OrthoDB" id="7335480at2"/>
<protein>
    <submittedName>
        <fullName evidence="7">Uncharacterized protein</fullName>
    </submittedName>
</protein>
<gene>
    <name evidence="7" type="ORF">C7P63_05160</name>
</gene>
<proteinExistence type="predicted"/>
<dbReference type="InterPro" id="IPR008929">
    <property type="entry name" value="Chondroitin_lyas"/>
</dbReference>
<name>A0A429Z677_9ENTE</name>
<keyword evidence="2" id="KW-0732">Signal</keyword>
<dbReference type="GO" id="GO:0016829">
    <property type="term" value="F:lyase activity"/>
    <property type="evidence" value="ECO:0007669"/>
    <property type="project" value="UniProtKB-KW"/>
</dbReference>
<evidence type="ECO:0000256" key="1">
    <source>
        <dbReference type="ARBA" id="ARBA00004418"/>
    </source>
</evidence>
<comment type="subcellular location">
    <subcellularLocation>
        <location evidence="1">Periplasm</location>
    </subcellularLocation>
</comment>
<evidence type="ECO:0000256" key="2">
    <source>
        <dbReference type="ARBA" id="ARBA00022729"/>
    </source>
</evidence>
<evidence type="ECO:0000259" key="5">
    <source>
        <dbReference type="Pfam" id="PF07940"/>
    </source>
</evidence>
<dbReference type="GO" id="GO:0042597">
    <property type="term" value="C:periplasmic space"/>
    <property type="evidence" value="ECO:0007669"/>
    <property type="project" value="UniProtKB-SubCell"/>
</dbReference>
<evidence type="ECO:0000259" key="6">
    <source>
        <dbReference type="Pfam" id="PF16889"/>
    </source>
</evidence>
<dbReference type="PANTHER" id="PTHR39210:SF1">
    <property type="entry name" value="HEPARIN-SULFATE LYASE"/>
    <property type="match status" value="1"/>
</dbReference>
<feature type="domain" description="Heparinase II/III-like C-terminal" evidence="5">
    <location>
        <begin position="359"/>
        <end position="550"/>
    </location>
</feature>
<keyword evidence="4" id="KW-0456">Lyase</keyword>
<accession>A0A429Z677</accession>
<comment type="caution">
    <text evidence="7">The sequence shown here is derived from an EMBL/GenBank/DDBJ whole genome shotgun (WGS) entry which is preliminary data.</text>
</comment>
<reference evidence="7 8" key="1">
    <citation type="submission" date="2018-03" db="EMBL/GenBank/DDBJ databases">
        <authorList>
            <person name="Gulvik C.A."/>
        </authorList>
    </citation>
    <scope>NUCLEOTIDE SEQUENCE [LARGE SCALE GENOMIC DNA]</scope>
    <source>
        <strain evidence="7 8">JCM 31581</strain>
    </source>
</reference>
<dbReference type="Proteomes" id="UP000277864">
    <property type="component" value="Unassembled WGS sequence"/>
</dbReference>
<keyword evidence="8" id="KW-1185">Reference proteome</keyword>
<dbReference type="InterPro" id="IPR012480">
    <property type="entry name" value="Hepar_II_III_C"/>
</dbReference>
<dbReference type="Gene3D" id="1.50.10.100">
    <property type="entry name" value="Chondroitin AC/alginate lyase"/>
    <property type="match status" value="1"/>
</dbReference>
<dbReference type="AlphaFoldDB" id="A0A429Z677"/>
<evidence type="ECO:0000256" key="4">
    <source>
        <dbReference type="ARBA" id="ARBA00023239"/>
    </source>
</evidence>
<dbReference type="Pfam" id="PF16889">
    <property type="entry name" value="Hepar_II_III_N"/>
    <property type="match status" value="1"/>
</dbReference>
<dbReference type="SUPFAM" id="SSF48230">
    <property type="entry name" value="Chondroitin AC/alginate lyase"/>
    <property type="match status" value="1"/>
</dbReference>
<dbReference type="PANTHER" id="PTHR39210">
    <property type="entry name" value="HEPARIN-SULFATE LYASE"/>
    <property type="match status" value="1"/>
</dbReference>
<organism evidence="7 8">
    <name type="scientific">Vagococcus humatus</name>
    <dbReference type="NCBI Taxonomy" id="1889241"/>
    <lineage>
        <taxon>Bacteria</taxon>
        <taxon>Bacillati</taxon>
        <taxon>Bacillota</taxon>
        <taxon>Bacilli</taxon>
        <taxon>Lactobacillales</taxon>
        <taxon>Enterococcaceae</taxon>
        <taxon>Vagococcus</taxon>
    </lineage>
</organism>
<sequence>MFQLFEKIKEQNLMAALSNSQLLMQNQFQFVHPYDMEPCKDIVQLDKHLNWTFTPNGDPEWIFMLNRQEYLLDLYLAYQVTSETVYLEKIKYFILDWIRKNPCVGDSLTWRTIDTGIRLTYWSLVLDELITKNILTIEEQVVIQNSVYDQVMYLDESYIEKYELSNWGVLIVTGSLLVGNYYPDCIDEDLNKRLLARLTNQLHLQISQMGLHWEQSPLYFMEVFRSFMFLYLSEGVSSTVTYNLLEEVVYNMYHALPHFVSPSGLTIMQGDTDLMCVTDAIQTAGVLLDEPIPMLFGEDILVDYAQLYWSKKQIDPVQWQHKVASQKTTNYPLSLHDNQTGNYFSRTSWDNQANYYHIYNGPLGSGHGHISLGHVDLTLTGQNILVDSGRYTYQETKERYALKEATAHNTILLNQTPYGKVVDSWAYKNIPTSLGNQVFEDENYHVTQIMYLDETTPHITKVVRTAILIKGMDTFILFDQIIPSSKELTSSKMTRLFHLDPAVQLVHLSKESAQLAVSKSLNSQKTSHFWVYFSEGNVTESKFLYSPLYNELSSGTLLSHVGQKREAYTVFSGRKDMQVSRPTIRKSDGKLVDSTKCSGITLSLQDKVYSFSSNVQDTFEGHKLYYMNDIPVYGKLCVVEETTKTYLRIF</sequence>
<dbReference type="Pfam" id="PF07940">
    <property type="entry name" value="Hepar_II_III_C"/>
    <property type="match status" value="1"/>
</dbReference>